<protein>
    <submittedName>
        <fullName evidence="2">Uncharacterized protein</fullName>
    </submittedName>
</protein>
<dbReference type="Proteomes" id="UP001286313">
    <property type="component" value="Unassembled WGS sequence"/>
</dbReference>
<proteinExistence type="predicted"/>
<sequence length="297" mass="32910">MSQNPEATVCDNGSTPSLQKPTWDFLNKNFTKTELQKHCRELGFNKIWVTKEKLIEMILEKSQDFQSQAPQITVTAASPPSHTTQSYSSPFPPAPSLLPLPCSPSPAPHSLPPLSQFPLPSSPFLPFSPSLPPPTRSSPVSPSPQQATAVTPPQLPSPTQHVGTVDTTDNSVQNNASAIRKISLDLEKMKDKLETKDMEIELLNTEVKTAFSIVDQLTQRVHDLENQIANQQHPHRQEVTNTSTNPPQRILLLGDENWTNVKVRLIITHQIPGQKLCDDIPLTHITTTPQHYQGKGK</sequence>
<organism evidence="2 3">
    <name type="scientific">Petrolisthes cinctipes</name>
    <name type="common">Flat porcelain crab</name>
    <dbReference type="NCBI Taxonomy" id="88211"/>
    <lineage>
        <taxon>Eukaryota</taxon>
        <taxon>Metazoa</taxon>
        <taxon>Ecdysozoa</taxon>
        <taxon>Arthropoda</taxon>
        <taxon>Crustacea</taxon>
        <taxon>Multicrustacea</taxon>
        <taxon>Malacostraca</taxon>
        <taxon>Eumalacostraca</taxon>
        <taxon>Eucarida</taxon>
        <taxon>Decapoda</taxon>
        <taxon>Pleocyemata</taxon>
        <taxon>Anomura</taxon>
        <taxon>Galatheoidea</taxon>
        <taxon>Porcellanidae</taxon>
        <taxon>Petrolisthes</taxon>
    </lineage>
</organism>
<evidence type="ECO:0000313" key="3">
    <source>
        <dbReference type="Proteomes" id="UP001286313"/>
    </source>
</evidence>
<dbReference type="AlphaFoldDB" id="A0AAE1C1R8"/>
<evidence type="ECO:0000313" key="2">
    <source>
        <dbReference type="EMBL" id="KAK3859075.1"/>
    </source>
</evidence>
<accession>A0AAE1C1R8</accession>
<reference evidence="2" key="1">
    <citation type="submission" date="2023-10" db="EMBL/GenBank/DDBJ databases">
        <title>Genome assemblies of two species of porcelain crab, Petrolisthes cinctipes and Petrolisthes manimaculis (Anomura: Porcellanidae).</title>
        <authorList>
            <person name="Angst P."/>
        </authorList>
    </citation>
    <scope>NUCLEOTIDE SEQUENCE</scope>
    <source>
        <strain evidence="2">PB745_01</strain>
        <tissue evidence="2">Gill</tissue>
    </source>
</reference>
<name>A0AAE1C1R8_PETCI</name>
<gene>
    <name evidence="2" type="ORF">Pcinc_034774</name>
</gene>
<dbReference type="EMBL" id="JAWQEG010005126">
    <property type="protein sequence ID" value="KAK3859075.1"/>
    <property type="molecule type" value="Genomic_DNA"/>
</dbReference>
<feature type="compositionally biased region" description="Polar residues" evidence="1">
    <location>
        <begin position="145"/>
        <end position="172"/>
    </location>
</feature>
<comment type="caution">
    <text evidence="2">The sequence shown here is derived from an EMBL/GenBank/DDBJ whole genome shotgun (WGS) entry which is preliminary data.</text>
</comment>
<feature type="region of interest" description="Disordered" evidence="1">
    <location>
        <begin position="125"/>
        <end position="172"/>
    </location>
</feature>
<evidence type="ECO:0000256" key="1">
    <source>
        <dbReference type="SAM" id="MobiDB-lite"/>
    </source>
</evidence>
<keyword evidence="3" id="KW-1185">Reference proteome</keyword>